<sequence length="56" mass="5730">MREAGGDGGGFLRPGADGADVGVEVGEDGVGAARQADGAGVVRRRRRHARFGPRRA</sequence>
<dbReference type="AlphaFoldDB" id="A0A0A8ZIA5"/>
<accession>A0A0A8ZIA5</accession>
<organism evidence="2">
    <name type="scientific">Arundo donax</name>
    <name type="common">Giant reed</name>
    <name type="synonym">Donax arundinaceus</name>
    <dbReference type="NCBI Taxonomy" id="35708"/>
    <lineage>
        <taxon>Eukaryota</taxon>
        <taxon>Viridiplantae</taxon>
        <taxon>Streptophyta</taxon>
        <taxon>Embryophyta</taxon>
        <taxon>Tracheophyta</taxon>
        <taxon>Spermatophyta</taxon>
        <taxon>Magnoliopsida</taxon>
        <taxon>Liliopsida</taxon>
        <taxon>Poales</taxon>
        <taxon>Poaceae</taxon>
        <taxon>PACMAD clade</taxon>
        <taxon>Arundinoideae</taxon>
        <taxon>Arundineae</taxon>
        <taxon>Arundo</taxon>
    </lineage>
</organism>
<reference evidence="2" key="1">
    <citation type="submission" date="2014-09" db="EMBL/GenBank/DDBJ databases">
        <authorList>
            <person name="Magalhaes I.L.F."/>
            <person name="Oliveira U."/>
            <person name="Santos F.R."/>
            <person name="Vidigal T.H.D.A."/>
            <person name="Brescovit A.D."/>
            <person name="Santos A.J."/>
        </authorList>
    </citation>
    <scope>NUCLEOTIDE SEQUENCE</scope>
    <source>
        <tissue evidence="2">Shoot tissue taken approximately 20 cm above the soil surface</tissue>
    </source>
</reference>
<feature type="compositionally biased region" description="Gly residues" evidence="1">
    <location>
        <begin position="1"/>
        <end position="12"/>
    </location>
</feature>
<dbReference type="EMBL" id="GBRH01259354">
    <property type="protein sequence ID" value="JAD38541.1"/>
    <property type="molecule type" value="Transcribed_RNA"/>
</dbReference>
<proteinExistence type="predicted"/>
<feature type="compositionally biased region" description="Low complexity" evidence="1">
    <location>
        <begin position="15"/>
        <end position="41"/>
    </location>
</feature>
<name>A0A0A8ZIA5_ARUDO</name>
<protein>
    <submittedName>
        <fullName evidence="2">Uncharacterized protein</fullName>
    </submittedName>
</protein>
<evidence type="ECO:0000313" key="2">
    <source>
        <dbReference type="EMBL" id="JAD38541.1"/>
    </source>
</evidence>
<feature type="compositionally biased region" description="Basic residues" evidence="1">
    <location>
        <begin position="42"/>
        <end position="56"/>
    </location>
</feature>
<feature type="region of interest" description="Disordered" evidence="1">
    <location>
        <begin position="1"/>
        <end position="56"/>
    </location>
</feature>
<evidence type="ECO:0000256" key="1">
    <source>
        <dbReference type="SAM" id="MobiDB-lite"/>
    </source>
</evidence>
<reference evidence="2" key="2">
    <citation type="journal article" date="2015" name="Data Brief">
        <title>Shoot transcriptome of the giant reed, Arundo donax.</title>
        <authorList>
            <person name="Barrero R.A."/>
            <person name="Guerrero F.D."/>
            <person name="Moolhuijzen P."/>
            <person name="Goolsby J.A."/>
            <person name="Tidwell J."/>
            <person name="Bellgard S.E."/>
            <person name="Bellgard M.I."/>
        </authorList>
    </citation>
    <scope>NUCLEOTIDE SEQUENCE</scope>
    <source>
        <tissue evidence="2">Shoot tissue taken approximately 20 cm above the soil surface</tissue>
    </source>
</reference>